<dbReference type="InterPro" id="IPR029058">
    <property type="entry name" value="AB_hydrolase_fold"/>
</dbReference>
<evidence type="ECO:0000256" key="1">
    <source>
        <dbReference type="SAM" id="SignalP"/>
    </source>
</evidence>
<dbReference type="RefSeq" id="WP_208130465.1">
    <property type="nucleotide sequence ID" value="NZ_BAABGQ010000003.1"/>
</dbReference>
<dbReference type="Proteomes" id="UP001501243">
    <property type="component" value="Unassembled WGS sequence"/>
</dbReference>
<dbReference type="SUPFAM" id="SSF53474">
    <property type="entry name" value="alpha/beta-Hydrolases"/>
    <property type="match status" value="1"/>
</dbReference>
<dbReference type="GO" id="GO:0016787">
    <property type="term" value="F:hydrolase activity"/>
    <property type="evidence" value="ECO:0007669"/>
    <property type="project" value="UniProtKB-KW"/>
</dbReference>
<reference evidence="3" key="1">
    <citation type="journal article" date="2019" name="Int. J. Syst. Evol. Microbiol.">
        <title>The Global Catalogue of Microorganisms (GCM) 10K type strain sequencing project: providing services to taxonomists for standard genome sequencing and annotation.</title>
        <authorList>
            <consortium name="The Broad Institute Genomics Platform"/>
            <consortium name="The Broad Institute Genome Sequencing Center for Infectious Disease"/>
            <person name="Wu L."/>
            <person name="Ma J."/>
        </authorList>
    </citation>
    <scope>NUCLEOTIDE SEQUENCE [LARGE SCALE GENOMIC DNA]</scope>
    <source>
        <strain evidence="3">JCM 17841</strain>
    </source>
</reference>
<sequence>MPHLRLFSLLLLLLAGALAARAQPKTPADFGYRHLTMRYQGDTVNILVLSKKGEELKRKPVFLFVQGSMPQPVIMYDEKGAFPLLPFDTDTLLTRYHLVEISKPGIPVVAHTRTLTPSYAYLDPKTGQVPLAYCQRNYLEYYVARDAAVLRYLTHQPWVRADDITAMGHSEGSNVVARLARHPGPLRRVVYLSGSPLGRMLTVISGNRQEADSAGAENNFAYWKQVVASPKENNCLGDTHLLVSSLSSTQTPLDDFLHSKIPVFVGYGTRDRSALLEDYMRLEMIRAGKTNLTFRAYPELEHNFMGFTNGVVDQKKWNWDRVAHDFFTWMKSTK</sequence>
<keyword evidence="3" id="KW-1185">Reference proteome</keyword>
<accession>A0ABP8Q0B9</accession>
<evidence type="ECO:0000313" key="2">
    <source>
        <dbReference type="EMBL" id="GAA4494585.1"/>
    </source>
</evidence>
<protein>
    <submittedName>
        <fullName evidence="2">Dienelactone hydrolase family protein</fullName>
    </submittedName>
</protein>
<gene>
    <name evidence="2" type="ORF">GCM10023172_04980</name>
</gene>
<proteinExistence type="predicted"/>
<name>A0ABP8Q0B9_9BACT</name>
<dbReference type="Gene3D" id="3.40.50.1820">
    <property type="entry name" value="alpha/beta hydrolase"/>
    <property type="match status" value="1"/>
</dbReference>
<evidence type="ECO:0000313" key="3">
    <source>
        <dbReference type="Proteomes" id="UP001501243"/>
    </source>
</evidence>
<comment type="caution">
    <text evidence="2">The sequence shown here is derived from an EMBL/GenBank/DDBJ whole genome shotgun (WGS) entry which is preliminary data.</text>
</comment>
<dbReference type="EMBL" id="BAABGQ010000003">
    <property type="protein sequence ID" value="GAA4494585.1"/>
    <property type="molecule type" value="Genomic_DNA"/>
</dbReference>
<organism evidence="2 3">
    <name type="scientific">Hymenobacter ginsengisoli</name>
    <dbReference type="NCBI Taxonomy" id="1051626"/>
    <lineage>
        <taxon>Bacteria</taxon>
        <taxon>Pseudomonadati</taxon>
        <taxon>Bacteroidota</taxon>
        <taxon>Cytophagia</taxon>
        <taxon>Cytophagales</taxon>
        <taxon>Hymenobacteraceae</taxon>
        <taxon>Hymenobacter</taxon>
    </lineage>
</organism>
<feature type="signal peptide" evidence="1">
    <location>
        <begin position="1"/>
        <end position="22"/>
    </location>
</feature>
<keyword evidence="2" id="KW-0378">Hydrolase</keyword>
<feature type="chain" id="PRO_5045317209" evidence="1">
    <location>
        <begin position="23"/>
        <end position="334"/>
    </location>
</feature>
<keyword evidence="1" id="KW-0732">Signal</keyword>